<sequence>MQQSEDVVAMLKRKKLNLFKNISQYNQSITNE</sequence>
<dbReference type="InParanoid" id="K3YF32"/>
<dbReference type="AlphaFoldDB" id="K3YF32"/>
<protein>
    <submittedName>
        <fullName evidence="1">Uncharacterized protein</fullName>
    </submittedName>
</protein>
<evidence type="ECO:0000313" key="2">
    <source>
        <dbReference type="Proteomes" id="UP000004995"/>
    </source>
</evidence>
<keyword evidence="2" id="KW-1185">Reference proteome</keyword>
<dbReference type="Proteomes" id="UP000004995">
    <property type="component" value="Unassembled WGS sequence"/>
</dbReference>
<name>K3YF32_SETIT</name>
<reference evidence="1" key="2">
    <citation type="submission" date="2018-08" db="UniProtKB">
        <authorList>
            <consortium name="EnsemblPlants"/>
        </authorList>
    </citation>
    <scope>IDENTIFICATION</scope>
    <source>
        <strain evidence="1">Yugu1</strain>
    </source>
</reference>
<accession>K3YF32</accession>
<dbReference type="Gramene" id="KQK98138">
    <property type="protein sequence ID" value="KQK98138"/>
    <property type="gene ID" value="SETIT_012849mg"/>
</dbReference>
<proteinExistence type="predicted"/>
<dbReference type="EMBL" id="AGNK02004437">
    <property type="status" value="NOT_ANNOTATED_CDS"/>
    <property type="molecule type" value="Genomic_DNA"/>
</dbReference>
<dbReference type="HOGENOM" id="CLU_3393098_0_0_1"/>
<organism evidence="1 2">
    <name type="scientific">Setaria italica</name>
    <name type="common">Foxtail millet</name>
    <name type="synonym">Panicum italicum</name>
    <dbReference type="NCBI Taxonomy" id="4555"/>
    <lineage>
        <taxon>Eukaryota</taxon>
        <taxon>Viridiplantae</taxon>
        <taxon>Streptophyta</taxon>
        <taxon>Embryophyta</taxon>
        <taxon>Tracheophyta</taxon>
        <taxon>Spermatophyta</taxon>
        <taxon>Magnoliopsida</taxon>
        <taxon>Liliopsida</taxon>
        <taxon>Poales</taxon>
        <taxon>Poaceae</taxon>
        <taxon>PACMAD clade</taxon>
        <taxon>Panicoideae</taxon>
        <taxon>Panicodae</taxon>
        <taxon>Paniceae</taxon>
        <taxon>Cenchrinae</taxon>
        <taxon>Setaria</taxon>
    </lineage>
</organism>
<dbReference type="EnsemblPlants" id="KQK98138">
    <property type="protein sequence ID" value="KQK98138"/>
    <property type="gene ID" value="SETIT_012849mg"/>
</dbReference>
<evidence type="ECO:0000313" key="1">
    <source>
        <dbReference type="EnsemblPlants" id="KQK98138"/>
    </source>
</evidence>
<reference evidence="2" key="1">
    <citation type="journal article" date="2012" name="Nat. Biotechnol.">
        <title>Reference genome sequence of the model plant Setaria.</title>
        <authorList>
            <person name="Bennetzen J.L."/>
            <person name="Schmutz J."/>
            <person name="Wang H."/>
            <person name="Percifield R."/>
            <person name="Hawkins J."/>
            <person name="Pontaroli A.C."/>
            <person name="Estep M."/>
            <person name="Feng L."/>
            <person name="Vaughn J.N."/>
            <person name="Grimwood J."/>
            <person name="Jenkins J."/>
            <person name="Barry K."/>
            <person name="Lindquist E."/>
            <person name="Hellsten U."/>
            <person name="Deshpande S."/>
            <person name="Wang X."/>
            <person name="Wu X."/>
            <person name="Mitros T."/>
            <person name="Triplett J."/>
            <person name="Yang X."/>
            <person name="Ye C.Y."/>
            <person name="Mauro-Herrera M."/>
            <person name="Wang L."/>
            <person name="Li P."/>
            <person name="Sharma M."/>
            <person name="Sharma R."/>
            <person name="Ronald P.C."/>
            <person name="Panaud O."/>
            <person name="Kellogg E.A."/>
            <person name="Brutnell T.P."/>
            <person name="Doust A.N."/>
            <person name="Tuskan G.A."/>
            <person name="Rokhsar D."/>
            <person name="Devos K.M."/>
        </authorList>
    </citation>
    <scope>NUCLEOTIDE SEQUENCE [LARGE SCALE GENOMIC DNA]</scope>
    <source>
        <strain evidence="2">cv. Yugu1</strain>
    </source>
</reference>